<feature type="transmembrane region" description="Helical" evidence="8">
    <location>
        <begin position="99"/>
        <end position="120"/>
    </location>
</feature>
<dbReference type="PROSITE" id="PS50262">
    <property type="entry name" value="G_PROTEIN_RECEP_F1_2"/>
    <property type="match status" value="1"/>
</dbReference>
<dbReference type="FunFam" id="1.20.1070.10:FF:000400">
    <property type="entry name" value="Melanopsin-B"/>
    <property type="match status" value="1"/>
</dbReference>
<dbReference type="CTD" id="6755803"/>
<evidence type="ECO:0000256" key="2">
    <source>
        <dbReference type="ARBA" id="ARBA00022692"/>
    </source>
</evidence>
<dbReference type="GO" id="GO:0007602">
    <property type="term" value="P:phototransduction"/>
    <property type="evidence" value="ECO:0000318"/>
    <property type="project" value="GO_Central"/>
</dbReference>
<dbReference type="InterPro" id="IPR017452">
    <property type="entry name" value="GPCR_Rhodpsn_7TM"/>
</dbReference>
<dbReference type="EMBL" id="DS985248">
    <property type="protein sequence ID" value="EDV22894.1"/>
    <property type="molecule type" value="Genomic_DNA"/>
</dbReference>
<keyword evidence="7" id="KW-0807">Transducer</keyword>
<dbReference type="OrthoDB" id="2105199at2759"/>
<evidence type="ECO:0000256" key="6">
    <source>
        <dbReference type="ARBA" id="ARBA00023170"/>
    </source>
</evidence>
<dbReference type="RefSeq" id="XP_002114760.1">
    <property type="nucleotide sequence ID" value="XM_002114724.1"/>
</dbReference>
<dbReference type="Gene3D" id="1.20.1070.10">
    <property type="entry name" value="Rhodopsin 7-helix transmembrane proteins"/>
    <property type="match status" value="1"/>
</dbReference>
<name>B3S331_TRIAD</name>
<keyword evidence="2 8" id="KW-0812">Transmembrane</keyword>
<feature type="transmembrane region" description="Helical" evidence="8">
    <location>
        <begin position="179"/>
        <end position="206"/>
    </location>
</feature>
<reference evidence="10 11" key="1">
    <citation type="journal article" date="2008" name="Nature">
        <title>The Trichoplax genome and the nature of placozoans.</title>
        <authorList>
            <person name="Srivastava M."/>
            <person name="Begovic E."/>
            <person name="Chapman J."/>
            <person name="Putnam N.H."/>
            <person name="Hellsten U."/>
            <person name="Kawashima T."/>
            <person name="Kuo A."/>
            <person name="Mitros T."/>
            <person name="Salamov A."/>
            <person name="Carpenter M.L."/>
            <person name="Signorovitch A.Y."/>
            <person name="Moreno M.A."/>
            <person name="Kamm K."/>
            <person name="Grimwood J."/>
            <person name="Schmutz J."/>
            <person name="Shapiro H."/>
            <person name="Grigoriev I.V."/>
            <person name="Buss L.W."/>
            <person name="Schierwater B."/>
            <person name="Dellaporta S.L."/>
            <person name="Rokhsar D.S."/>
        </authorList>
    </citation>
    <scope>NUCLEOTIDE SEQUENCE [LARGE SCALE GENOMIC DNA]</scope>
    <source>
        <strain evidence="10 11">Grell-BS-1999</strain>
    </source>
</reference>
<dbReference type="InterPro" id="IPR050125">
    <property type="entry name" value="GPCR_opsins"/>
</dbReference>
<keyword evidence="4" id="KW-0297">G-protein coupled receptor</keyword>
<feature type="transmembrane region" description="Helical" evidence="8">
    <location>
        <begin position="245"/>
        <end position="269"/>
    </location>
</feature>
<dbReference type="SUPFAM" id="SSF81321">
    <property type="entry name" value="Family A G protein-coupled receptor-like"/>
    <property type="match status" value="1"/>
</dbReference>
<accession>B3S331</accession>
<dbReference type="GO" id="GO:0007186">
    <property type="term" value="P:G protein-coupled receptor signaling pathway"/>
    <property type="evidence" value="ECO:0000318"/>
    <property type="project" value="GO_Central"/>
</dbReference>
<keyword evidence="6" id="KW-0675">Receptor</keyword>
<dbReference type="GeneID" id="6755803"/>
<dbReference type="InParanoid" id="B3S331"/>
<protein>
    <recommendedName>
        <fullName evidence="9">G-protein coupled receptors family 1 profile domain-containing protein</fullName>
    </recommendedName>
</protein>
<dbReference type="Proteomes" id="UP000009022">
    <property type="component" value="Unassembled WGS sequence"/>
</dbReference>
<dbReference type="STRING" id="10228.B3S331"/>
<evidence type="ECO:0000256" key="5">
    <source>
        <dbReference type="ARBA" id="ARBA00023136"/>
    </source>
</evidence>
<dbReference type="PANTHER" id="PTHR24240">
    <property type="entry name" value="OPSIN"/>
    <property type="match status" value="1"/>
</dbReference>
<evidence type="ECO:0000259" key="9">
    <source>
        <dbReference type="PROSITE" id="PS50262"/>
    </source>
</evidence>
<sequence length="356" mass="40892">MVSNNSSLYPEYGPTSLATIRVAAYSVIGVISILGNLLVLIAFYREKSLRIPTNYLIINLAITDILNGIFKDTFIILGTLTNLHIRYKAFCDFDGFMQILLYLLTIYSLLATAIFRYLVIIHSYGKKITVRVVKITVAIIWTYSLAISLSPVLGWNRYVYQRIESACLPDWLYPAGRSYVMYAFITDSIIPLSLLGICYLCIYIFIRRNAKRFMVNIKKIQPDSLNRSLLRKSIKKEIEITKKMFFVYLVFVICYFPYTIVVFILAPSGVAVPPVAFFIVGFLVNANSAVNPFVYAVIYKSIRKAYYEIIFRPYTYASTILLSIKFHNTGTLRNCNVDVKNTKYNRYHLAKMYAII</sequence>
<keyword evidence="3 8" id="KW-1133">Transmembrane helix</keyword>
<feature type="transmembrane region" description="Helical" evidence="8">
    <location>
        <begin position="132"/>
        <end position="153"/>
    </location>
</feature>
<comment type="subcellular location">
    <subcellularLocation>
        <location evidence="1">Membrane</location>
        <topology evidence="1">Multi-pass membrane protein</topology>
    </subcellularLocation>
</comment>
<evidence type="ECO:0000256" key="7">
    <source>
        <dbReference type="ARBA" id="ARBA00023224"/>
    </source>
</evidence>
<feature type="transmembrane region" description="Helical" evidence="8">
    <location>
        <begin position="56"/>
        <end position="79"/>
    </location>
</feature>
<evidence type="ECO:0000256" key="8">
    <source>
        <dbReference type="SAM" id="Phobius"/>
    </source>
</evidence>
<dbReference type="Pfam" id="PF00001">
    <property type="entry name" value="7tm_1"/>
    <property type="match status" value="1"/>
</dbReference>
<dbReference type="FunCoup" id="B3S331">
    <property type="interactions" value="104"/>
</dbReference>
<dbReference type="PhylomeDB" id="B3S331"/>
<feature type="transmembrane region" description="Helical" evidence="8">
    <location>
        <begin position="20"/>
        <end position="44"/>
    </location>
</feature>
<evidence type="ECO:0000313" key="11">
    <source>
        <dbReference type="Proteomes" id="UP000009022"/>
    </source>
</evidence>
<evidence type="ECO:0000256" key="1">
    <source>
        <dbReference type="ARBA" id="ARBA00004141"/>
    </source>
</evidence>
<evidence type="ECO:0000256" key="4">
    <source>
        <dbReference type="ARBA" id="ARBA00023040"/>
    </source>
</evidence>
<evidence type="ECO:0000256" key="3">
    <source>
        <dbReference type="ARBA" id="ARBA00022989"/>
    </source>
</evidence>
<dbReference type="KEGG" id="tad:TRIADDRAFT_58576"/>
<dbReference type="GO" id="GO:0005886">
    <property type="term" value="C:plasma membrane"/>
    <property type="evidence" value="ECO:0000318"/>
    <property type="project" value="GO_Central"/>
</dbReference>
<dbReference type="PRINTS" id="PR00237">
    <property type="entry name" value="GPCRRHODOPSN"/>
</dbReference>
<feature type="transmembrane region" description="Helical" evidence="8">
    <location>
        <begin position="275"/>
        <end position="298"/>
    </location>
</feature>
<feature type="domain" description="G-protein coupled receptors family 1 profile" evidence="9">
    <location>
        <begin position="35"/>
        <end position="295"/>
    </location>
</feature>
<organism evidence="10 11">
    <name type="scientific">Trichoplax adhaerens</name>
    <name type="common">Trichoplax reptans</name>
    <dbReference type="NCBI Taxonomy" id="10228"/>
    <lineage>
        <taxon>Eukaryota</taxon>
        <taxon>Metazoa</taxon>
        <taxon>Placozoa</taxon>
        <taxon>Uniplacotomia</taxon>
        <taxon>Trichoplacea</taxon>
        <taxon>Trichoplacidae</taxon>
        <taxon>Trichoplax</taxon>
    </lineage>
</organism>
<dbReference type="eggNOG" id="KOG3656">
    <property type="taxonomic scope" value="Eukaryota"/>
</dbReference>
<dbReference type="SMART" id="SM01381">
    <property type="entry name" value="7TM_GPCR_Srsx"/>
    <property type="match status" value="1"/>
</dbReference>
<dbReference type="AlphaFoldDB" id="B3S331"/>
<gene>
    <name evidence="10" type="ORF">TRIADDRAFT_58576</name>
</gene>
<dbReference type="HOGENOM" id="CLU_009579_3_3_1"/>
<dbReference type="GO" id="GO:0008020">
    <property type="term" value="F:G protein-coupled photoreceptor activity"/>
    <property type="evidence" value="ECO:0000318"/>
    <property type="project" value="GO_Central"/>
</dbReference>
<dbReference type="CDD" id="cd00637">
    <property type="entry name" value="7tm_classA_rhodopsin-like"/>
    <property type="match status" value="1"/>
</dbReference>
<keyword evidence="5 8" id="KW-0472">Membrane</keyword>
<keyword evidence="11" id="KW-1185">Reference proteome</keyword>
<dbReference type="InterPro" id="IPR000276">
    <property type="entry name" value="GPCR_Rhodpsn"/>
</dbReference>
<dbReference type="GO" id="GO:0071482">
    <property type="term" value="P:cellular response to light stimulus"/>
    <property type="evidence" value="ECO:0000318"/>
    <property type="project" value="GO_Central"/>
</dbReference>
<proteinExistence type="predicted"/>
<evidence type="ECO:0000313" key="10">
    <source>
        <dbReference type="EMBL" id="EDV22894.1"/>
    </source>
</evidence>